<dbReference type="HOGENOM" id="CLU_734907_0_0_2"/>
<evidence type="ECO:0000313" key="1">
    <source>
        <dbReference type="EMBL" id="AKB26811.1"/>
    </source>
</evidence>
<keyword evidence="2" id="KW-1185">Reference proteome</keyword>
<accession>A0A0E3L7I1</accession>
<protein>
    <submittedName>
        <fullName evidence="1">Uncharacterized protein</fullName>
    </submittedName>
</protein>
<name>A0A0E3L7I1_9EURY</name>
<dbReference type="PATRIC" id="fig|1434120.4.peg.126"/>
<proteinExistence type="predicted"/>
<dbReference type="OrthoDB" id="131953at2157"/>
<gene>
    <name evidence="1" type="ORF">MSSIT_0092</name>
</gene>
<dbReference type="GeneID" id="24858843"/>
<organism evidence="1 2">
    <name type="scientific">Methanosarcina siciliae T4/M</name>
    <dbReference type="NCBI Taxonomy" id="1434120"/>
    <lineage>
        <taxon>Archaea</taxon>
        <taxon>Methanobacteriati</taxon>
        <taxon>Methanobacteriota</taxon>
        <taxon>Stenosarchaea group</taxon>
        <taxon>Methanomicrobia</taxon>
        <taxon>Methanosarcinales</taxon>
        <taxon>Methanosarcinaceae</taxon>
        <taxon>Methanosarcina</taxon>
    </lineage>
</organism>
<dbReference type="RefSeq" id="WP_048169113.1">
    <property type="nucleotide sequence ID" value="NZ_CP009506.1"/>
</dbReference>
<reference evidence="1 2" key="1">
    <citation type="submission" date="2014-07" db="EMBL/GenBank/DDBJ databases">
        <title>Methanogenic archaea and the global carbon cycle.</title>
        <authorList>
            <person name="Henriksen J.R."/>
            <person name="Luke J."/>
            <person name="Reinhart S."/>
            <person name="Benedict M.N."/>
            <person name="Youngblut N.D."/>
            <person name="Metcalf M.E."/>
            <person name="Whitaker R.J."/>
            <person name="Metcalf W.W."/>
        </authorList>
    </citation>
    <scope>NUCLEOTIDE SEQUENCE [LARGE SCALE GENOMIC DNA]</scope>
    <source>
        <strain evidence="1 2">T4/M</strain>
    </source>
</reference>
<dbReference type="AlphaFoldDB" id="A0A0E3L7I1"/>
<dbReference type="EMBL" id="CP009506">
    <property type="protein sequence ID" value="AKB26811.1"/>
    <property type="molecule type" value="Genomic_DNA"/>
</dbReference>
<dbReference type="Proteomes" id="UP000033111">
    <property type="component" value="Chromosome"/>
</dbReference>
<sequence>MIRKNVSMEDEYLQKLQPFLDKNNGNLSAAIRDAIELADAALRGHESVEDALEYFTEDSTKYPEIRNSLIESGECILISQLSFRWLIENTDGILVDDELVSELFNPYQIRTVSDLLEYLNTRSQNMGWGIKVSIKNWEGDKTDVILLENGDPSLRAYLAEAISIFLGRYLNFDISFVHRKSNSIRIFLKEYRSDMEVPPGIRKNFGTLDYTFKEIRSKPEFWTSLVERYRMQRYQRINLNKDVFEALLSGEIPDVTCFFETSAGKPIQEIPLYELFAISKKLVSVTQLATGVERTVEGGKINIKIRHQFSDEIAIGKLIALFSRLCMAAGHAFEARTVSNLIILEFKEPCSAYSSSNGKY</sequence>
<dbReference type="KEGG" id="msw:MSSIT_0092"/>
<evidence type="ECO:0000313" key="2">
    <source>
        <dbReference type="Proteomes" id="UP000033111"/>
    </source>
</evidence>